<reference evidence="3" key="1">
    <citation type="submission" date="2014-04" db="EMBL/GenBank/DDBJ databases">
        <title>Evolutionary Origins and Diversification of the Mycorrhizal Mutualists.</title>
        <authorList>
            <consortium name="DOE Joint Genome Institute"/>
            <consortium name="Mycorrhizal Genomics Consortium"/>
            <person name="Kohler A."/>
            <person name="Kuo A."/>
            <person name="Nagy L.G."/>
            <person name="Floudas D."/>
            <person name="Copeland A."/>
            <person name="Barry K.W."/>
            <person name="Cichocki N."/>
            <person name="Veneault-Fourrey C."/>
            <person name="LaButti K."/>
            <person name="Lindquist E.A."/>
            <person name="Lipzen A."/>
            <person name="Lundell T."/>
            <person name="Morin E."/>
            <person name="Murat C."/>
            <person name="Riley R."/>
            <person name="Ohm R."/>
            <person name="Sun H."/>
            <person name="Tunlid A."/>
            <person name="Henrissat B."/>
            <person name="Grigoriev I.V."/>
            <person name="Hibbett D.S."/>
            <person name="Martin F."/>
        </authorList>
    </citation>
    <scope>NUCLEOTIDE SEQUENCE [LARGE SCALE GENOMIC DNA]</scope>
    <source>
        <strain evidence="3">FD-334 SS-4</strain>
    </source>
</reference>
<dbReference type="Proteomes" id="UP000054270">
    <property type="component" value="Unassembled WGS sequence"/>
</dbReference>
<dbReference type="EMBL" id="KN817525">
    <property type="protein sequence ID" value="KJA27028.1"/>
    <property type="molecule type" value="Genomic_DNA"/>
</dbReference>
<accession>A0A0D2MSP3</accession>
<keyword evidence="3" id="KW-1185">Reference proteome</keyword>
<evidence type="ECO:0000313" key="2">
    <source>
        <dbReference type="EMBL" id="KJA27028.1"/>
    </source>
</evidence>
<gene>
    <name evidence="2" type="ORF">HYPSUDRAFT_35548</name>
</gene>
<sequence length="213" mass="23698">MTLKNFLEIPASLLDGLLRSPGVHDAVFGSIFQEITVKLDNVAQNDFLFFAATHFLYEFFSFQTDDLGIRHRDLIGALLRSLARYEARLQLMHHPWTCEEPDLWSRNYLWEDPGRYRIGTWAVLLAAYDAQPAGANAFDVPHVVGVSRSHSQLVDVGVHREAHSVVNIVPDIVHMEGPRLTSNLSLLTSGRVSGRNSMGSSVSVDKKDSGSVP</sequence>
<feature type="region of interest" description="Disordered" evidence="1">
    <location>
        <begin position="191"/>
        <end position="213"/>
    </location>
</feature>
<proteinExistence type="predicted"/>
<name>A0A0D2MSP3_HYPSF</name>
<organism evidence="2 3">
    <name type="scientific">Hypholoma sublateritium (strain FD-334 SS-4)</name>
    <dbReference type="NCBI Taxonomy" id="945553"/>
    <lineage>
        <taxon>Eukaryota</taxon>
        <taxon>Fungi</taxon>
        <taxon>Dikarya</taxon>
        <taxon>Basidiomycota</taxon>
        <taxon>Agaricomycotina</taxon>
        <taxon>Agaricomycetes</taxon>
        <taxon>Agaricomycetidae</taxon>
        <taxon>Agaricales</taxon>
        <taxon>Agaricineae</taxon>
        <taxon>Strophariaceae</taxon>
        <taxon>Hypholoma</taxon>
    </lineage>
</organism>
<evidence type="ECO:0000313" key="3">
    <source>
        <dbReference type="Proteomes" id="UP000054270"/>
    </source>
</evidence>
<dbReference type="AlphaFoldDB" id="A0A0D2MSP3"/>
<evidence type="ECO:0000256" key="1">
    <source>
        <dbReference type="SAM" id="MobiDB-lite"/>
    </source>
</evidence>
<protein>
    <submittedName>
        <fullName evidence="2">Uncharacterized protein</fullName>
    </submittedName>
</protein>
<feature type="compositionally biased region" description="Basic and acidic residues" evidence="1">
    <location>
        <begin position="204"/>
        <end position="213"/>
    </location>
</feature>